<keyword evidence="3" id="KW-1185">Reference proteome</keyword>
<sequence>MLPLITVILLATVAAALSAIYLWSCDRGLDLTDDAATYMCMEHPKEVACLPFTDFAWTWPLYRVLGGSIQLLRMCTLACTAISAVAFCWGFIAFLETYYPNILELKYSSAILYLFLYIGGLLSFGFSFGTLQYNHLSSYVILTAGGLLLYSMHSSELSQAQQFWLFAAMGFIVGTQPFFKASSFFLFTPLILIVCTLHDLHNLTLLATKMGGFILGGLAASALAFSLLISPKQFRSIVKHQLYTARLFKWDGSVFGRHYKEMRDFLQNSILDFAPVHALLVVAPLLTLTGIAQAEQTRTLFLIIYLLAWAAFLYIIFKKKYHISGDAYNLHTMKMYFGLIAWTAAFIIYTWTAQNATPSLVFPDSTSFYTSILVMIAIPVVGAFGTGNYIYLNFIYQGPAWFALIAIQSFLVSTLWNVSWVFECSILLLTCIATAQVFTGNIIFPYRNPSLHKQNTKVRINNCTLKLDQETATFIEESREIYKRADRPWGSDIIALFDLPGMVYALGGVSPGHEWYFRKGFETKAMLDANYYHLSNVPKERRQSACILQHGDVSFFESYMDKLGINLSRYESIGETTNPATGFPVIFWIPKER</sequence>
<feature type="transmembrane region" description="Helical" evidence="1">
    <location>
        <begin position="425"/>
        <end position="444"/>
    </location>
</feature>
<protein>
    <submittedName>
        <fullName evidence="2">Uncharacterized protein</fullName>
    </submittedName>
</protein>
<feature type="transmembrane region" description="Helical" evidence="1">
    <location>
        <begin position="163"/>
        <end position="194"/>
    </location>
</feature>
<feature type="transmembrane region" description="Helical" evidence="1">
    <location>
        <begin position="336"/>
        <end position="352"/>
    </location>
</feature>
<gene>
    <name evidence="2" type="ORF">JIN87_15210</name>
</gene>
<evidence type="ECO:0000256" key="1">
    <source>
        <dbReference type="SAM" id="Phobius"/>
    </source>
</evidence>
<organism evidence="2 3">
    <name type="scientific">Pelagicoccus mobilis</name>
    <dbReference type="NCBI Taxonomy" id="415221"/>
    <lineage>
        <taxon>Bacteria</taxon>
        <taxon>Pseudomonadati</taxon>
        <taxon>Verrucomicrobiota</taxon>
        <taxon>Opitutia</taxon>
        <taxon>Puniceicoccales</taxon>
        <taxon>Pelagicoccaceae</taxon>
        <taxon>Pelagicoccus</taxon>
    </lineage>
</organism>
<feature type="transmembrane region" description="Helical" evidence="1">
    <location>
        <begin position="372"/>
        <end position="392"/>
    </location>
</feature>
<feature type="transmembrane region" description="Helical" evidence="1">
    <location>
        <begin position="206"/>
        <end position="229"/>
    </location>
</feature>
<dbReference type="RefSeq" id="WP_200356439.1">
    <property type="nucleotide sequence ID" value="NZ_JAENIL010000027.1"/>
</dbReference>
<dbReference type="AlphaFoldDB" id="A0A934VQD2"/>
<feature type="transmembrane region" description="Helical" evidence="1">
    <location>
        <begin position="399"/>
        <end position="419"/>
    </location>
</feature>
<name>A0A934VQD2_9BACT</name>
<evidence type="ECO:0000313" key="2">
    <source>
        <dbReference type="EMBL" id="MBK1878227.1"/>
    </source>
</evidence>
<reference evidence="2" key="1">
    <citation type="submission" date="2021-01" db="EMBL/GenBank/DDBJ databases">
        <title>Modified the classification status of verrucomicrobia.</title>
        <authorList>
            <person name="Feng X."/>
        </authorList>
    </citation>
    <scope>NUCLEOTIDE SEQUENCE</scope>
    <source>
        <strain evidence="2">KCTC 13126</strain>
    </source>
</reference>
<feature type="transmembrane region" description="Helical" evidence="1">
    <location>
        <begin position="298"/>
        <end position="316"/>
    </location>
</feature>
<dbReference type="Proteomes" id="UP000617628">
    <property type="component" value="Unassembled WGS sequence"/>
</dbReference>
<accession>A0A934VQD2</accession>
<keyword evidence="1" id="KW-0812">Transmembrane</keyword>
<comment type="caution">
    <text evidence="2">The sequence shown here is derived from an EMBL/GenBank/DDBJ whole genome shotgun (WGS) entry which is preliminary data.</text>
</comment>
<evidence type="ECO:0000313" key="3">
    <source>
        <dbReference type="Proteomes" id="UP000617628"/>
    </source>
</evidence>
<feature type="transmembrane region" description="Helical" evidence="1">
    <location>
        <begin position="270"/>
        <end position="292"/>
    </location>
</feature>
<feature type="transmembrane region" description="Helical" evidence="1">
    <location>
        <begin position="107"/>
        <end position="127"/>
    </location>
</feature>
<proteinExistence type="predicted"/>
<feature type="transmembrane region" description="Helical" evidence="1">
    <location>
        <begin position="71"/>
        <end position="95"/>
    </location>
</feature>
<keyword evidence="1" id="KW-1133">Transmembrane helix</keyword>
<keyword evidence="1" id="KW-0472">Membrane</keyword>
<dbReference type="EMBL" id="JAENIL010000027">
    <property type="protein sequence ID" value="MBK1878227.1"/>
    <property type="molecule type" value="Genomic_DNA"/>
</dbReference>